<organism evidence="2 3">
    <name type="scientific">Batillaria attramentaria</name>
    <dbReference type="NCBI Taxonomy" id="370345"/>
    <lineage>
        <taxon>Eukaryota</taxon>
        <taxon>Metazoa</taxon>
        <taxon>Spiralia</taxon>
        <taxon>Lophotrochozoa</taxon>
        <taxon>Mollusca</taxon>
        <taxon>Gastropoda</taxon>
        <taxon>Caenogastropoda</taxon>
        <taxon>Sorbeoconcha</taxon>
        <taxon>Cerithioidea</taxon>
        <taxon>Batillariidae</taxon>
        <taxon>Batillaria</taxon>
    </lineage>
</organism>
<evidence type="ECO:0000313" key="2">
    <source>
        <dbReference type="EMBL" id="KAK7480755.1"/>
    </source>
</evidence>
<feature type="region of interest" description="Disordered" evidence="1">
    <location>
        <begin position="1"/>
        <end position="25"/>
    </location>
</feature>
<dbReference type="AlphaFoldDB" id="A0ABD0K057"/>
<evidence type="ECO:0000313" key="3">
    <source>
        <dbReference type="Proteomes" id="UP001519460"/>
    </source>
</evidence>
<name>A0ABD0K057_9CAEN</name>
<reference evidence="2 3" key="1">
    <citation type="journal article" date="2023" name="Sci. Data">
        <title>Genome assembly of the Korean intertidal mud-creeper Batillaria attramentaria.</title>
        <authorList>
            <person name="Patra A.K."/>
            <person name="Ho P.T."/>
            <person name="Jun S."/>
            <person name="Lee S.J."/>
            <person name="Kim Y."/>
            <person name="Won Y.J."/>
        </authorList>
    </citation>
    <scope>NUCLEOTIDE SEQUENCE [LARGE SCALE GENOMIC DNA]</scope>
    <source>
        <strain evidence="2">Wonlab-2016</strain>
    </source>
</reference>
<dbReference type="EMBL" id="JACVVK020000275">
    <property type="protein sequence ID" value="KAK7480755.1"/>
    <property type="molecule type" value="Genomic_DNA"/>
</dbReference>
<sequence>MTKPDAKHACPNSTRERQPLSSKSVGTQPISWFQVAASQYSRVLVSVYISVSYECTTGFCPTARGLHHHKGRSSFLPTHPVFKVLIANGQLRFPQASTMSVMWDGFGLASHR</sequence>
<feature type="compositionally biased region" description="Basic and acidic residues" evidence="1">
    <location>
        <begin position="1"/>
        <end position="18"/>
    </location>
</feature>
<proteinExistence type="predicted"/>
<protein>
    <submittedName>
        <fullName evidence="2">Uncharacterized protein</fullName>
    </submittedName>
</protein>
<accession>A0ABD0K057</accession>
<keyword evidence="3" id="KW-1185">Reference proteome</keyword>
<gene>
    <name evidence="2" type="ORF">BaRGS_00028016</name>
</gene>
<evidence type="ECO:0000256" key="1">
    <source>
        <dbReference type="SAM" id="MobiDB-lite"/>
    </source>
</evidence>
<comment type="caution">
    <text evidence="2">The sequence shown here is derived from an EMBL/GenBank/DDBJ whole genome shotgun (WGS) entry which is preliminary data.</text>
</comment>
<dbReference type="Proteomes" id="UP001519460">
    <property type="component" value="Unassembled WGS sequence"/>
</dbReference>